<accession>A0A2G5SBK1</accession>
<sequence>MPHATVRARWPETRPLTVRIDRKPVGLDDSQWKRTVFPADDFSSKWKLLTPTLSSNSGDTGLKLSDEERLAFGVDLCISCRVYVIHAQWKQSSGHLSRIYRNGMTTTEGDAVTLVENSSSLHTSTLTKRSEETVWFFGVKDLQQFLS</sequence>
<reference evidence="2" key="1">
    <citation type="submission" date="2017-10" db="EMBL/GenBank/DDBJ databases">
        <title>Rapid genome shrinkage in a self-fertile nematode reveals novel sperm competition proteins.</title>
        <authorList>
            <person name="Yin D."/>
            <person name="Schwarz E.M."/>
            <person name="Thomas C.G."/>
            <person name="Felde R.L."/>
            <person name="Korf I.F."/>
            <person name="Cutter A.D."/>
            <person name="Schartner C.M."/>
            <person name="Ralston E.J."/>
            <person name="Meyer B.J."/>
            <person name="Haag E.S."/>
        </authorList>
    </citation>
    <scope>NUCLEOTIDE SEQUENCE [LARGE SCALE GENOMIC DNA]</scope>
    <source>
        <strain evidence="2">JU1422</strain>
    </source>
</reference>
<keyword evidence="2" id="KW-1185">Reference proteome</keyword>
<gene>
    <name evidence="1" type="ORF">B9Z55_028515</name>
</gene>
<dbReference type="Proteomes" id="UP000230233">
    <property type="component" value="Unassembled WGS sequence"/>
</dbReference>
<evidence type="ECO:0000313" key="1">
    <source>
        <dbReference type="EMBL" id="PIC12276.1"/>
    </source>
</evidence>
<organism evidence="1 2">
    <name type="scientific">Caenorhabditis nigoni</name>
    <dbReference type="NCBI Taxonomy" id="1611254"/>
    <lineage>
        <taxon>Eukaryota</taxon>
        <taxon>Metazoa</taxon>
        <taxon>Ecdysozoa</taxon>
        <taxon>Nematoda</taxon>
        <taxon>Chromadorea</taxon>
        <taxon>Rhabditida</taxon>
        <taxon>Rhabditina</taxon>
        <taxon>Rhabditomorpha</taxon>
        <taxon>Rhabditoidea</taxon>
        <taxon>Rhabditidae</taxon>
        <taxon>Peloderinae</taxon>
        <taxon>Caenorhabditis</taxon>
    </lineage>
</organism>
<name>A0A2G5SBK1_9PELO</name>
<evidence type="ECO:0000313" key="2">
    <source>
        <dbReference type="Proteomes" id="UP000230233"/>
    </source>
</evidence>
<comment type="caution">
    <text evidence="1">The sequence shown here is derived from an EMBL/GenBank/DDBJ whole genome shotgun (WGS) entry which is preliminary data.</text>
</comment>
<protein>
    <submittedName>
        <fullName evidence="1">Uncharacterized protein</fullName>
    </submittedName>
</protein>
<proteinExistence type="predicted"/>
<dbReference type="EMBL" id="PDUG01000025">
    <property type="protein sequence ID" value="PIC12276.1"/>
    <property type="molecule type" value="Genomic_DNA"/>
</dbReference>
<dbReference type="AlphaFoldDB" id="A0A2G5SBK1"/>